<dbReference type="SUPFAM" id="SSF81324">
    <property type="entry name" value="Voltage-gated potassium channels"/>
    <property type="match status" value="1"/>
</dbReference>
<dbReference type="PANTHER" id="PTHR10037:SF62">
    <property type="entry name" value="SODIUM CHANNEL PROTEIN 60E"/>
    <property type="match status" value="1"/>
</dbReference>
<feature type="transmembrane region" description="Helical" evidence="5">
    <location>
        <begin position="209"/>
        <end position="235"/>
    </location>
</feature>
<evidence type="ECO:0000256" key="1">
    <source>
        <dbReference type="ARBA" id="ARBA00004141"/>
    </source>
</evidence>
<evidence type="ECO:0000313" key="7">
    <source>
        <dbReference type="EMBL" id="CAK0901599.1"/>
    </source>
</evidence>
<dbReference type="EMBL" id="CAUYUJ010020949">
    <property type="protein sequence ID" value="CAK0901599.1"/>
    <property type="molecule type" value="Genomic_DNA"/>
</dbReference>
<dbReference type="PANTHER" id="PTHR10037">
    <property type="entry name" value="VOLTAGE-GATED CATION CHANNEL CALCIUM AND SODIUM"/>
    <property type="match status" value="1"/>
</dbReference>
<dbReference type="InterPro" id="IPR005821">
    <property type="entry name" value="Ion_trans_dom"/>
</dbReference>
<keyword evidence="3 5" id="KW-1133">Transmembrane helix</keyword>
<feature type="transmembrane region" description="Helical" evidence="5">
    <location>
        <begin position="120"/>
        <end position="139"/>
    </location>
</feature>
<evidence type="ECO:0000259" key="6">
    <source>
        <dbReference type="Pfam" id="PF00520"/>
    </source>
</evidence>
<proteinExistence type="predicted"/>
<keyword evidence="8" id="KW-1185">Reference proteome</keyword>
<dbReference type="InterPro" id="IPR027359">
    <property type="entry name" value="Volt_channel_dom_sf"/>
</dbReference>
<evidence type="ECO:0000256" key="5">
    <source>
        <dbReference type="SAM" id="Phobius"/>
    </source>
</evidence>
<evidence type="ECO:0000256" key="4">
    <source>
        <dbReference type="ARBA" id="ARBA00023136"/>
    </source>
</evidence>
<name>A0ABN9XQK2_9DINO</name>
<feature type="transmembrane region" description="Helical" evidence="5">
    <location>
        <begin position="85"/>
        <end position="105"/>
    </location>
</feature>
<dbReference type="InterPro" id="IPR043203">
    <property type="entry name" value="VGCC_Ca_Na"/>
</dbReference>
<reference evidence="7" key="1">
    <citation type="submission" date="2023-10" db="EMBL/GenBank/DDBJ databases">
        <authorList>
            <person name="Chen Y."/>
            <person name="Shah S."/>
            <person name="Dougan E. K."/>
            <person name="Thang M."/>
            <person name="Chan C."/>
        </authorList>
    </citation>
    <scope>NUCLEOTIDE SEQUENCE [LARGE SCALE GENOMIC DNA]</scope>
</reference>
<keyword evidence="4 5" id="KW-0472">Membrane</keyword>
<feature type="transmembrane region" description="Helical" evidence="5">
    <location>
        <begin position="247"/>
        <end position="266"/>
    </location>
</feature>
<evidence type="ECO:0000256" key="3">
    <source>
        <dbReference type="ARBA" id="ARBA00022989"/>
    </source>
</evidence>
<accession>A0ABN9XQK2</accession>
<evidence type="ECO:0000256" key="2">
    <source>
        <dbReference type="ARBA" id="ARBA00022692"/>
    </source>
</evidence>
<organism evidence="7 8">
    <name type="scientific">Prorocentrum cordatum</name>
    <dbReference type="NCBI Taxonomy" id="2364126"/>
    <lineage>
        <taxon>Eukaryota</taxon>
        <taxon>Sar</taxon>
        <taxon>Alveolata</taxon>
        <taxon>Dinophyceae</taxon>
        <taxon>Prorocentrales</taxon>
        <taxon>Prorocentraceae</taxon>
        <taxon>Prorocentrum</taxon>
    </lineage>
</organism>
<dbReference type="Proteomes" id="UP001189429">
    <property type="component" value="Unassembled WGS sequence"/>
</dbReference>
<comment type="subcellular location">
    <subcellularLocation>
        <location evidence="1">Membrane</location>
        <topology evidence="1">Multi-pass membrane protein</topology>
    </subcellularLocation>
</comment>
<protein>
    <recommendedName>
        <fullName evidence="6">Ion transport domain-containing protein</fullName>
    </recommendedName>
</protein>
<comment type="caution">
    <text evidence="7">The sequence shown here is derived from an EMBL/GenBank/DDBJ whole genome shotgun (WGS) entry which is preliminary data.</text>
</comment>
<dbReference type="Pfam" id="PF00520">
    <property type="entry name" value="Ion_trans"/>
    <property type="match status" value="1"/>
</dbReference>
<evidence type="ECO:0000313" key="8">
    <source>
        <dbReference type="Proteomes" id="UP001189429"/>
    </source>
</evidence>
<gene>
    <name evidence="7" type="ORF">PCOR1329_LOCUS78503</name>
</gene>
<keyword evidence="2 5" id="KW-0812">Transmembrane</keyword>
<sequence length="320" mass="36725">VWQVQGESLEPLKQWVLDPVTAEFTGDGQLGSVSSYDTRLSNGMLRLSDGFLQTYDIICDKVEAWLQYEEPPGTRCIDKTVRNRWFEYICLIVIAGHAVFMLFAADYEVQHRHIDNSDGNIVYVVSLCFTIWYSIELLLKLLSHRQYFFCGPDVGWNMFDLCLVTFAILDHLPASIGDDVTFLRSLRTLRIARTLRILRMVRFLKELRLLMKCILSSFLSSFWCIAFMVFVMYMFALYQKGFAPCRWPLFSLLAWLLSISLVGRLFDWSAGWRPRWWAGCQDGGLATCLAEGLVGRFVDCLGCMVGGFGKRTCLCSNHLV</sequence>
<feature type="non-terminal residue" evidence="7">
    <location>
        <position position="1"/>
    </location>
</feature>
<feature type="domain" description="Ion transport" evidence="6">
    <location>
        <begin position="83"/>
        <end position="237"/>
    </location>
</feature>
<dbReference type="Gene3D" id="1.20.120.350">
    <property type="entry name" value="Voltage-gated potassium channels. Chain C"/>
    <property type="match status" value="1"/>
</dbReference>